<accession>A0A249XXK5</accession>
<protein>
    <submittedName>
        <fullName evidence="1">Uncharacterized protein</fullName>
    </submittedName>
</protein>
<sequence length="206" mass="23808">MMLDFTGQPAIFGSGPLVYTEYFNQYLENRSMEDIRFFVSDKPIGPILNSFINYSIIEYTAKDNEACSIKTKEDLYLVFYSIYGNILPREAGNKVARDSIISFMELLEDPDMYLLAEKDVLWFGKVANKYFDYTYDGTSVFIKNISGLEYHLSENYNLLVNEPKDSNLTEINFIYNRLNSIYVDPGKLAMLVVNYVKGSSHQIKLF</sequence>
<evidence type="ECO:0000313" key="1">
    <source>
        <dbReference type="EMBL" id="ASZ76697.1"/>
    </source>
</evidence>
<reference evidence="1 2" key="1">
    <citation type="submission" date="2017-04" db="EMBL/GenBank/DDBJ databases">
        <title>Complete Genome Sequence of Lytic Bacteriophage EF1 Infecting Enterococcus faecalis Isolates.</title>
        <authorList>
            <person name="Kim D."/>
            <person name="Kim Y.J."/>
            <person name="Han B.K."/>
            <person name="Kim H."/>
        </authorList>
    </citation>
    <scope>NUCLEOTIDE SEQUENCE [LARGE SCALE GENOMIC DNA]</scope>
</reference>
<dbReference type="Proteomes" id="UP000260005">
    <property type="component" value="Segment"/>
</dbReference>
<dbReference type="EMBL" id="MF001358">
    <property type="protein sequence ID" value="ASZ76697.1"/>
    <property type="molecule type" value="Genomic_DNA"/>
</dbReference>
<name>A0A249XXK5_9CAUD</name>
<proteinExistence type="predicted"/>
<keyword evidence="2" id="KW-1185">Reference proteome</keyword>
<evidence type="ECO:0000313" key="2">
    <source>
        <dbReference type="Proteomes" id="UP000260005"/>
    </source>
</evidence>
<organism evidence="1 2">
    <name type="scientific">Enterococcus phage EF1</name>
    <dbReference type="NCBI Taxonomy" id="2025813"/>
    <lineage>
        <taxon>Viruses</taxon>
        <taxon>Duplodnaviria</taxon>
        <taxon>Heunggongvirae</taxon>
        <taxon>Uroviricota</taxon>
        <taxon>Caudoviricetes</taxon>
    </lineage>
</organism>